<dbReference type="EMBL" id="JAIMJA010000008">
    <property type="protein sequence ID" value="MCE2594994.1"/>
    <property type="molecule type" value="Genomic_DNA"/>
</dbReference>
<dbReference type="Pfam" id="PF11104">
    <property type="entry name" value="PilM_2"/>
    <property type="match status" value="1"/>
</dbReference>
<dbReference type="PANTHER" id="PTHR32432">
    <property type="entry name" value="CELL DIVISION PROTEIN FTSA-RELATED"/>
    <property type="match status" value="1"/>
</dbReference>
<organism evidence="2 3">
    <name type="scientific">Motilimonas cestriensis</name>
    <dbReference type="NCBI Taxonomy" id="2742685"/>
    <lineage>
        <taxon>Bacteria</taxon>
        <taxon>Pseudomonadati</taxon>
        <taxon>Pseudomonadota</taxon>
        <taxon>Gammaproteobacteria</taxon>
        <taxon>Alteromonadales</taxon>
        <taxon>Alteromonadales genera incertae sedis</taxon>
        <taxon>Motilimonas</taxon>
    </lineage>
</organism>
<dbReference type="InterPro" id="IPR003494">
    <property type="entry name" value="SHS2_FtsA"/>
</dbReference>
<protein>
    <submittedName>
        <fullName evidence="2">Pilus assembly protein PilM</fullName>
    </submittedName>
</protein>
<dbReference type="SMART" id="SM00842">
    <property type="entry name" value="FtsA"/>
    <property type="match status" value="1"/>
</dbReference>
<evidence type="ECO:0000313" key="3">
    <source>
        <dbReference type="Proteomes" id="UP001201273"/>
    </source>
</evidence>
<dbReference type="CDD" id="cd24049">
    <property type="entry name" value="ASKHA_NBD_PilM"/>
    <property type="match status" value="1"/>
</dbReference>
<reference evidence="2 3" key="1">
    <citation type="journal article" date="2022" name="Environ. Microbiol. Rep.">
        <title>Eco-phylogenetic analyses reveal divergent evolution of vitamin B12 metabolism in the marine bacterial family 'Psychromonadaceae'.</title>
        <authorList>
            <person name="Jin X."/>
            <person name="Yang Y."/>
            <person name="Cao H."/>
            <person name="Gao B."/>
            <person name="Zhao Z."/>
        </authorList>
    </citation>
    <scope>NUCLEOTIDE SEQUENCE [LARGE SCALE GENOMIC DNA]</scope>
    <source>
        <strain evidence="2 3">MKS20</strain>
    </source>
</reference>
<comment type="caution">
    <text evidence="2">The sequence shown here is derived from an EMBL/GenBank/DDBJ whole genome shotgun (WGS) entry which is preliminary data.</text>
</comment>
<dbReference type="InterPro" id="IPR005883">
    <property type="entry name" value="PilM"/>
</dbReference>
<proteinExistence type="predicted"/>
<dbReference type="SUPFAM" id="SSF53067">
    <property type="entry name" value="Actin-like ATPase domain"/>
    <property type="match status" value="2"/>
</dbReference>
<dbReference type="PIRSF" id="PIRSF019169">
    <property type="entry name" value="PilM"/>
    <property type="match status" value="1"/>
</dbReference>
<dbReference type="NCBIfam" id="TIGR01175">
    <property type="entry name" value="pilM"/>
    <property type="match status" value="1"/>
</dbReference>
<evidence type="ECO:0000259" key="1">
    <source>
        <dbReference type="SMART" id="SM00842"/>
    </source>
</evidence>
<name>A0ABS8WB36_9GAMM</name>
<accession>A0ABS8WB36</accession>
<dbReference type="Gene3D" id="3.30.420.40">
    <property type="match status" value="2"/>
</dbReference>
<gene>
    <name evidence="2" type="ORF">K6Y31_09215</name>
</gene>
<sequence length="356" mass="38895">MLSGLRKKQTYAMIGIDLGSHSVKAVALSKSGKSYKVEGVAEMNVPKGAMSDRQLIEVDKVAQVIKQVKRNFPAKYKYAASAVSGADVYTRVVQMDADLNEMELEGQIELEAEHLIPFPIDEISIDFEVLNKNLADPSRNDVLISAARTDTIVTKASCLEDAGLEPKVMDLESHALGRACQLVLTEDEQEKVVAAIDIGASMMTFAMMNKGETVYARVQNYGGHNYTQAIANFYSMSLEQAEKDKLANTLPADYDSDVLAPFVTSAIQHIRRNVQLFCSSSGFSKVDKLVLTGGGSLLPELVSQIESELEIPLILANPFTEFSFANSADEKLMAMNGPKYMMALGLALRSFTPCQI</sequence>
<dbReference type="Proteomes" id="UP001201273">
    <property type="component" value="Unassembled WGS sequence"/>
</dbReference>
<feature type="domain" description="SHS2" evidence="1">
    <location>
        <begin position="13"/>
        <end position="180"/>
    </location>
</feature>
<evidence type="ECO:0000313" key="2">
    <source>
        <dbReference type="EMBL" id="MCE2594994.1"/>
    </source>
</evidence>
<keyword evidence="3" id="KW-1185">Reference proteome</keyword>
<dbReference type="PANTHER" id="PTHR32432:SF3">
    <property type="entry name" value="ETHANOLAMINE UTILIZATION PROTEIN EUTJ"/>
    <property type="match status" value="1"/>
</dbReference>
<dbReference type="Gene3D" id="3.30.1490.300">
    <property type="match status" value="1"/>
</dbReference>
<dbReference type="InterPro" id="IPR050696">
    <property type="entry name" value="FtsA/MreB"/>
</dbReference>
<dbReference type="InterPro" id="IPR043129">
    <property type="entry name" value="ATPase_NBD"/>
</dbReference>